<evidence type="ECO:0000256" key="1">
    <source>
        <dbReference type="SAM" id="MobiDB-lite"/>
    </source>
</evidence>
<dbReference type="Proteomes" id="UP000694549">
    <property type="component" value="Unplaced"/>
</dbReference>
<organism evidence="3 4">
    <name type="scientific">Anas zonorhyncha</name>
    <name type="common">Eastern spot-billed duck</name>
    <dbReference type="NCBI Taxonomy" id="75864"/>
    <lineage>
        <taxon>Eukaryota</taxon>
        <taxon>Metazoa</taxon>
        <taxon>Chordata</taxon>
        <taxon>Craniata</taxon>
        <taxon>Vertebrata</taxon>
        <taxon>Euteleostomi</taxon>
        <taxon>Archelosauria</taxon>
        <taxon>Archosauria</taxon>
        <taxon>Dinosauria</taxon>
        <taxon>Saurischia</taxon>
        <taxon>Theropoda</taxon>
        <taxon>Coelurosauria</taxon>
        <taxon>Aves</taxon>
        <taxon>Neognathae</taxon>
        <taxon>Galloanserae</taxon>
        <taxon>Anseriformes</taxon>
        <taxon>Anatidae</taxon>
        <taxon>Anatinae</taxon>
        <taxon>Anas</taxon>
    </lineage>
</organism>
<keyword evidence="2" id="KW-0472">Membrane</keyword>
<reference evidence="3" key="2">
    <citation type="submission" date="2025-09" db="UniProtKB">
        <authorList>
            <consortium name="Ensembl"/>
        </authorList>
    </citation>
    <scope>IDENTIFICATION</scope>
</reference>
<feature type="region of interest" description="Disordered" evidence="1">
    <location>
        <begin position="1"/>
        <end position="49"/>
    </location>
</feature>
<keyword evidence="2" id="KW-0812">Transmembrane</keyword>
<protein>
    <submittedName>
        <fullName evidence="3">Uncharacterized protein</fullName>
    </submittedName>
</protein>
<feature type="compositionally biased region" description="Low complexity" evidence="1">
    <location>
        <begin position="29"/>
        <end position="43"/>
    </location>
</feature>
<sequence length="229" mass="25248">MRPKTFPATTYSGNSRQRLQEIREGLKQPSKSSGQGLPLGPGSETSLDPKLLVGKDAARQQQMRQTPKFGPYQKALREIRYSLLPFANESGTPAAVEVNRQMLQELVNAGCDQAISDTVCNQLALCVALRGAEAAFPFLPTPSPFWGPWRALLPPPAARELRKMQLLSRANCLPLLESRPGQLCAKNVNNAAAAALHVKRLTLRYFLQLGVFFSFFFPPLALLEVSFIL</sequence>
<reference evidence="3" key="1">
    <citation type="submission" date="2025-08" db="UniProtKB">
        <authorList>
            <consortium name="Ensembl"/>
        </authorList>
    </citation>
    <scope>IDENTIFICATION</scope>
</reference>
<evidence type="ECO:0000313" key="3">
    <source>
        <dbReference type="Ensembl" id="ENSAZOP00000002685.1"/>
    </source>
</evidence>
<proteinExistence type="predicted"/>
<feature type="transmembrane region" description="Helical" evidence="2">
    <location>
        <begin position="205"/>
        <end position="228"/>
    </location>
</feature>
<dbReference type="Ensembl" id="ENSAZOT00000002862.1">
    <property type="protein sequence ID" value="ENSAZOP00000002685.1"/>
    <property type="gene ID" value="ENSAZOG00000001790.1"/>
</dbReference>
<keyword evidence="4" id="KW-1185">Reference proteome</keyword>
<accession>A0A8B9U3Y9</accession>
<feature type="compositionally biased region" description="Polar residues" evidence="1">
    <location>
        <begin position="7"/>
        <end position="17"/>
    </location>
</feature>
<evidence type="ECO:0000256" key="2">
    <source>
        <dbReference type="SAM" id="Phobius"/>
    </source>
</evidence>
<evidence type="ECO:0000313" key="4">
    <source>
        <dbReference type="Proteomes" id="UP000694549"/>
    </source>
</evidence>
<dbReference type="AlphaFoldDB" id="A0A8B9U3Y9"/>
<keyword evidence="2" id="KW-1133">Transmembrane helix</keyword>
<name>A0A8B9U3Y9_9AVES</name>